<gene>
    <name evidence="8" type="ORF">BYL167_LOCUS10445</name>
    <name evidence="1" type="ORF">CJN711_LOCUS4070</name>
    <name evidence="7" type="ORF">GIL414_LOCUS7521</name>
    <name evidence="2" type="ORF">KQP761_LOCUS23602</name>
    <name evidence="6" type="ORF">OVN521_LOCUS9008</name>
    <name evidence="5" type="ORF">UXM345_LOCUS7872</name>
    <name evidence="4" type="ORF">WKI299_LOCUS25572</name>
    <name evidence="3" type="ORF">XDN619_LOCUS14660</name>
</gene>
<dbReference type="OrthoDB" id="496981at2759"/>
<evidence type="ECO:0000313" key="3">
    <source>
        <dbReference type="EMBL" id="CAF2080610.1"/>
    </source>
</evidence>
<dbReference type="Proteomes" id="UP000663855">
    <property type="component" value="Unassembled WGS sequence"/>
</dbReference>
<protein>
    <recommendedName>
        <fullName evidence="11">Phosphoglycerate mutase</fullName>
    </recommendedName>
</protein>
<dbReference type="Proteomes" id="UP000663887">
    <property type="component" value="Unassembled WGS sequence"/>
</dbReference>
<evidence type="ECO:0000313" key="6">
    <source>
        <dbReference type="EMBL" id="CAF3891514.1"/>
    </source>
</evidence>
<sequence length="163" mass="19088">MDIYFVRHGESLYNVNPLDDSIDCPLTALGVEQSIKLKPCSYPNHYSLIICSPLRRCIDTIKLSKITCDHFEINDLFREIRSGSKSDLLNENEKILFENEQEIKQRINQINNYLLEKKKLNIYSNILIATHADLIWNLTAYQIGDDLFGKWVENAQLLRWKKI</sequence>
<dbReference type="EMBL" id="CAJNRG010005825">
    <property type="protein sequence ID" value="CAF2080610.1"/>
    <property type="molecule type" value="Genomic_DNA"/>
</dbReference>
<dbReference type="SMART" id="SM00855">
    <property type="entry name" value="PGAM"/>
    <property type="match status" value="1"/>
</dbReference>
<dbReference type="Proteomes" id="UP000681720">
    <property type="component" value="Unassembled WGS sequence"/>
</dbReference>
<dbReference type="PANTHER" id="PTHR48100:SF1">
    <property type="entry name" value="HISTIDINE PHOSPHATASE FAMILY PROTEIN-RELATED"/>
    <property type="match status" value="1"/>
</dbReference>
<dbReference type="Proteomes" id="UP000663866">
    <property type="component" value="Unassembled WGS sequence"/>
</dbReference>
<organism evidence="2 9">
    <name type="scientific">Rotaria magnacalcarata</name>
    <dbReference type="NCBI Taxonomy" id="392030"/>
    <lineage>
        <taxon>Eukaryota</taxon>
        <taxon>Metazoa</taxon>
        <taxon>Spiralia</taxon>
        <taxon>Gnathifera</taxon>
        <taxon>Rotifera</taxon>
        <taxon>Eurotatoria</taxon>
        <taxon>Bdelloidea</taxon>
        <taxon>Philodinida</taxon>
        <taxon>Philodinidae</taxon>
        <taxon>Rotaria</taxon>
    </lineage>
</organism>
<dbReference type="EMBL" id="CAJOBJ010002305">
    <property type="protein sequence ID" value="CAF3919974.1"/>
    <property type="molecule type" value="Genomic_DNA"/>
</dbReference>
<dbReference type="GO" id="GO:0005737">
    <property type="term" value="C:cytoplasm"/>
    <property type="evidence" value="ECO:0007669"/>
    <property type="project" value="TreeGrafter"/>
</dbReference>
<comment type="caution">
    <text evidence="2">The sequence shown here is derived from an EMBL/GenBank/DDBJ whole genome shotgun (WGS) entry which is preliminary data.</text>
</comment>
<dbReference type="Proteomes" id="UP000663856">
    <property type="component" value="Unassembled WGS sequence"/>
</dbReference>
<evidence type="ECO:0000313" key="5">
    <source>
        <dbReference type="EMBL" id="CAF3851849.1"/>
    </source>
</evidence>
<reference evidence="2" key="1">
    <citation type="submission" date="2021-02" db="EMBL/GenBank/DDBJ databases">
        <authorList>
            <person name="Nowell W R."/>
        </authorList>
    </citation>
    <scope>NUCLEOTIDE SEQUENCE</scope>
</reference>
<dbReference type="AlphaFoldDB" id="A0A816BTB3"/>
<dbReference type="GO" id="GO:0016791">
    <property type="term" value="F:phosphatase activity"/>
    <property type="evidence" value="ECO:0007669"/>
    <property type="project" value="TreeGrafter"/>
</dbReference>
<evidence type="ECO:0000313" key="4">
    <source>
        <dbReference type="EMBL" id="CAF2127220.1"/>
    </source>
</evidence>
<dbReference type="Gene3D" id="3.40.50.1240">
    <property type="entry name" value="Phosphoglycerate mutase-like"/>
    <property type="match status" value="1"/>
</dbReference>
<evidence type="ECO:0000313" key="1">
    <source>
        <dbReference type="EMBL" id="CAF1036679.1"/>
    </source>
</evidence>
<dbReference type="EMBL" id="CAJNOV010000738">
    <property type="protein sequence ID" value="CAF1036679.1"/>
    <property type="molecule type" value="Genomic_DNA"/>
</dbReference>
<dbReference type="InterPro" id="IPR013078">
    <property type="entry name" value="His_Pase_superF_clade-1"/>
</dbReference>
<dbReference type="EMBL" id="CAJOBF010000668">
    <property type="protein sequence ID" value="CAF3851849.1"/>
    <property type="molecule type" value="Genomic_DNA"/>
</dbReference>
<evidence type="ECO:0000313" key="10">
    <source>
        <dbReference type="Proteomes" id="UP000663866"/>
    </source>
</evidence>
<dbReference type="SUPFAM" id="SSF53254">
    <property type="entry name" value="Phosphoglycerate mutase-like"/>
    <property type="match status" value="1"/>
</dbReference>
<accession>A0A816BTB3</accession>
<dbReference type="Proteomes" id="UP000681967">
    <property type="component" value="Unassembled WGS sequence"/>
</dbReference>
<evidence type="ECO:0000313" key="2">
    <source>
        <dbReference type="EMBL" id="CAF1613106.1"/>
    </source>
</evidence>
<name>A0A816BTB3_9BILA</name>
<dbReference type="Proteomes" id="UP000663842">
    <property type="component" value="Unassembled WGS sequence"/>
</dbReference>
<evidence type="ECO:0000313" key="9">
    <source>
        <dbReference type="Proteomes" id="UP000663834"/>
    </source>
</evidence>
<dbReference type="Proteomes" id="UP000663834">
    <property type="component" value="Unassembled WGS sequence"/>
</dbReference>
<dbReference type="EMBL" id="CAJNRF010011032">
    <property type="protein sequence ID" value="CAF2127220.1"/>
    <property type="molecule type" value="Genomic_DNA"/>
</dbReference>
<evidence type="ECO:0000313" key="7">
    <source>
        <dbReference type="EMBL" id="CAF3919974.1"/>
    </source>
</evidence>
<dbReference type="InterPro" id="IPR029033">
    <property type="entry name" value="His_PPase_superfam"/>
</dbReference>
<keyword evidence="10" id="KW-1185">Reference proteome</keyword>
<dbReference type="EMBL" id="CAJOBG010001074">
    <property type="protein sequence ID" value="CAF3891514.1"/>
    <property type="molecule type" value="Genomic_DNA"/>
</dbReference>
<dbReference type="EMBL" id="CAJNOW010012724">
    <property type="protein sequence ID" value="CAF1613106.1"/>
    <property type="molecule type" value="Genomic_DNA"/>
</dbReference>
<dbReference type="EMBL" id="CAJOBH010003144">
    <property type="protein sequence ID" value="CAF3939624.1"/>
    <property type="molecule type" value="Genomic_DNA"/>
</dbReference>
<dbReference type="PANTHER" id="PTHR48100">
    <property type="entry name" value="BROAD-SPECIFICITY PHOSPHATASE YOR283W-RELATED"/>
    <property type="match status" value="1"/>
</dbReference>
<evidence type="ECO:0008006" key="11">
    <source>
        <dbReference type="Google" id="ProtNLM"/>
    </source>
</evidence>
<proteinExistence type="predicted"/>
<dbReference type="InterPro" id="IPR050275">
    <property type="entry name" value="PGM_Phosphatase"/>
</dbReference>
<dbReference type="CDD" id="cd07067">
    <property type="entry name" value="HP_PGM_like"/>
    <property type="match status" value="1"/>
</dbReference>
<dbReference type="Pfam" id="PF00300">
    <property type="entry name" value="His_Phos_1"/>
    <property type="match status" value="1"/>
</dbReference>
<evidence type="ECO:0000313" key="8">
    <source>
        <dbReference type="EMBL" id="CAF3939624.1"/>
    </source>
</evidence>